<protein>
    <submittedName>
        <fullName evidence="2">Cation efflux system protein CusF</fullName>
    </submittedName>
</protein>
<dbReference type="EMBL" id="BLLL01000011">
    <property type="protein sequence ID" value="GFH63238.1"/>
    <property type="molecule type" value="Genomic_DNA"/>
</dbReference>
<evidence type="ECO:0000313" key="2">
    <source>
        <dbReference type="EMBL" id="GFH63238.1"/>
    </source>
</evidence>
<comment type="caution">
    <text evidence="2">The sequence shown here is derived from an EMBL/GenBank/DDBJ whole genome shotgun (WGS) entry which is preliminary data.</text>
</comment>
<proteinExistence type="predicted"/>
<accession>A0A6L2R6N4</accession>
<dbReference type="AlphaFoldDB" id="A0A6L2R6N4"/>
<dbReference type="InterPro" id="IPR021647">
    <property type="entry name" value="CusF_Ec"/>
</dbReference>
<name>A0A6L2R6N4_9BACT</name>
<keyword evidence="1" id="KW-0732">Signal</keyword>
<reference evidence="2 3" key="1">
    <citation type="journal article" date="2020" name="ISME J.">
        <title>Parallel Reductive Genome Evolution in Desulfovibrio Ectosymbionts Independently Acquired by Trichonympha Protists in the Termite Gut.</title>
        <authorList>
            <person name="Takeuchi M."/>
            <person name="Kuwahara H."/>
            <person name="Murakami T."/>
            <person name="Takahashi K."/>
            <person name="Kajitani R."/>
            <person name="Toyoda A."/>
            <person name="Itoh T."/>
            <person name="Ohkuma M."/>
            <person name="Hongoh Y."/>
        </authorList>
    </citation>
    <scope>NUCLEOTIDE SEQUENCE [LARGE SCALE GENOMIC DNA]</scope>
    <source>
        <strain evidence="2">ZnDsv-02</strain>
    </source>
</reference>
<sequence length="117" mass="12593">MKSAILFVLSVSLTFFSTLAVSADHAGHGGHSAVPCAAKQQGDQIVATTGIVESVDRAGGKVTITHDPIPSLNWPKMIMRFTAQADLLEDIKAGDKVRFDFRNQGSESVLLDIERIQ</sequence>
<feature type="signal peptide" evidence="1">
    <location>
        <begin position="1"/>
        <end position="20"/>
    </location>
</feature>
<evidence type="ECO:0000256" key="1">
    <source>
        <dbReference type="SAM" id="SignalP"/>
    </source>
</evidence>
<dbReference type="Proteomes" id="UP000505077">
    <property type="component" value="Unassembled WGS sequence"/>
</dbReference>
<gene>
    <name evidence="2" type="primary">cusF</name>
    <name evidence="2" type="ORF">ZNDK_1009</name>
</gene>
<dbReference type="InterPro" id="IPR042230">
    <property type="entry name" value="CusF_sf"/>
</dbReference>
<dbReference type="Gene3D" id="2.40.50.320">
    <property type="entry name" value="Copper binding periplasmic protein CusF"/>
    <property type="match status" value="1"/>
</dbReference>
<dbReference type="Pfam" id="PF11604">
    <property type="entry name" value="CusF_Ec"/>
    <property type="match status" value="1"/>
</dbReference>
<feature type="chain" id="PRO_5027001073" evidence="1">
    <location>
        <begin position="21"/>
        <end position="117"/>
    </location>
</feature>
<evidence type="ECO:0000313" key="3">
    <source>
        <dbReference type="Proteomes" id="UP000505077"/>
    </source>
</evidence>
<organism evidence="2 3">
    <name type="scientific">Candidatus Desulfovibrio kirbyi</name>
    <dbReference type="NCBI Taxonomy" id="2696086"/>
    <lineage>
        <taxon>Bacteria</taxon>
        <taxon>Pseudomonadati</taxon>
        <taxon>Thermodesulfobacteriota</taxon>
        <taxon>Desulfovibrionia</taxon>
        <taxon>Desulfovibrionales</taxon>
        <taxon>Desulfovibrionaceae</taxon>
        <taxon>Desulfovibrio</taxon>
    </lineage>
</organism>